<dbReference type="GeneTree" id="ENSGT00940000162860"/>
<evidence type="ECO:0000259" key="8">
    <source>
        <dbReference type="PROSITE" id="PS50056"/>
    </source>
</evidence>
<dbReference type="Gene3D" id="3.90.190.10">
    <property type="entry name" value="Protein tyrosine phosphatase superfamily"/>
    <property type="match status" value="1"/>
</dbReference>
<reference evidence="9" key="2">
    <citation type="submission" date="2025-08" db="UniProtKB">
        <authorList>
            <consortium name="Ensembl"/>
        </authorList>
    </citation>
    <scope>IDENTIFICATION</scope>
    <source>
        <strain evidence="9">Thoroughbred</strain>
    </source>
</reference>
<dbReference type="InterPro" id="IPR016130">
    <property type="entry name" value="Tyr_Pase_AS"/>
</dbReference>
<dbReference type="PANTHER" id="PTHR45983">
    <property type="entry name" value="TYROSINE PHOSPHATSE N18, PUTATIVE-RELATED"/>
    <property type="match status" value="1"/>
</dbReference>
<dbReference type="EC" id="3.1.3.48" evidence="1"/>
<keyword evidence="10" id="KW-1185">Reference proteome</keyword>
<dbReference type="PRINTS" id="PR00700">
    <property type="entry name" value="PRTYPHPHTASE"/>
</dbReference>
<evidence type="ECO:0000256" key="6">
    <source>
        <dbReference type="SAM" id="SignalP"/>
    </source>
</evidence>
<feature type="compositionally biased region" description="Basic and acidic residues" evidence="5">
    <location>
        <begin position="393"/>
        <end position="404"/>
    </location>
</feature>
<keyword evidence="3" id="KW-0904">Protein phosphatase</keyword>
<dbReference type="InterPro" id="IPR003595">
    <property type="entry name" value="Tyr_Pase_cat"/>
</dbReference>
<dbReference type="Ensembl" id="ENSECAT00000143523.1">
    <property type="protein sequence ID" value="ENSECAP00000060445.1"/>
    <property type="gene ID" value="ENSECAG00000011090.4"/>
</dbReference>
<dbReference type="SUPFAM" id="SSF52799">
    <property type="entry name" value="(Phosphotyrosine protein) phosphatases II"/>
    <property type="match status" value="1"/>
</dbReference>
<reference evidence="9 10" key="1">
    <citation type="journal article" date="2009" name="Science">
        <title>Genome sequence, comparative analysis, and population genetics of the domestic horse.</title>
        <authorList>
            <consortium name="Broad Institute Genome Sequencing Platform"/>
            <consortium name="Broad Institute Whole Genome Assembly Team"/>
            <person name="Wade C.M."/>
            <person name="Giulotto E."/>
            <person name="Sigurdsson S."/>
            <person name="Zoli M."/>
            <person name="Gnerre S."/>
            <person name="Imsland F."/>
            <person name="Lear T.L."/>
            <person name="Adelson D.L."/>
            <person name="Bailey E."/>
            <person name="Bellone R.R."/>
            <person name="Bloecker H."/>
            <person name="Distl O."/>
            <person name="Edgar R.C."/>
            <person name="Garber M."/>
            <person name="Leeb T."/>
            <person name="Mauceli E."/>
            <person name="MacLeod J.N."/>
            <person name="Penedo M.C.T."/>
            <person name="Raison J.M."/>
            <person name="Sharpe T."/>
            <person name="Vogel J."/>
            <person name="Andersson L."/>
            <person name="Antczak D.F."/>
            <person name="Biagi T."/>
            <person name="Binns M.M."/>
            <person name="Chowdhary B.P."/>
            <person name="Coleman S.J."/>
            <person name="Della Valle G."/>
            <person name="Fryc S."/>
            <person name="Guerin G."/>
            <person name="Hasegawa T."/>
            <person name="Hill E.W."/>
            <person name="Jurka J."/>
            <person name="Kiialainen A."/>
            <person name="Lindgren G."/>
            <person name="Liu J."/>
            <person name="Magnani E."/>
            <person name="Mickelson J.R."/>
            <person name="Murray J."/>
            <person name="Nergadze S.G."/>
            <person name="Onofrio R."/>
            <person name="Pedroni S."/>
            <person name="Piras M.F."/>
            <person name="Raudsepp T."/>
            <person name="Rocchi M."/>
            <person name="Roeed K.H."/>
            <person name="Ryder O.A."/>
            <person name="Searle S."/>
            <person name="Skow L."/>
            <person name="Swinburne J.E."/>
            <person name="Syvaenen A.C."/>
            <person name="Tozaki T."/>
            <person name="Valberg S.J."/>
            <person name="Vaudin M."/>
            <person name="White J.R."/>
            <person name="Zody M.C."/>
            <person name="Lander E.S."/>
            <person name="Lindblad-Toh K."/>
        </authorList>
    </citation>
    <scope>NUCLEOTIDE SEQUENCE [LARGE SCALE GENOMIC DNA]</scope>
    <source>
        <strain evidence="9 10">Thoroughbred</strain>
    </source>
</reference>
<dbReference type="PROSITE" id="PS50056">
    <property type="entry name" value="TYR_PHOSPHATASE_2"/>
    <property type="match status" value="1"/>
</dbReference>
<dbReference type="SMART" id="SM00404">
    <property type="entry name" value="PTPc_motif"/>
    <property type="match status" value="1"/>
</dbReference>
<name>A0A9L0RF66_HORSE</name>
<feature type="compositionally biased region" description="Low complexity" evidence="5">
    <location>
        <begin position="343"/>
        <end position="355"/>
    </location>
</feature>
<feature type="domain" description="Tyrosine-protein phosphatase" evidence="7">
    <location>
        <begin position="39"/>
        <end position="243"/>
    </location>
</feature>
<evidence type="ECO:0000256" key="4">
    <source>
        <dbReference type="ARBA" id="ARBA00034734"/>
    </source>
</evidence>
<dbReference type="Pfam" id="PF00102">
    <property type="entry name" value="Y_phosphatase"/>
    <property type="match status" value="1"/>
</dbReference>
<dbReference type="SMART" id="SM00194">
    <property type="entry name" value="PTPc"/>
    <property type="match status" value="1"/>
</dbReference>
<keyword evidence="6" id="KW-0732">Signal</keyword>
<dbReference type="InterPro" id="IPR029021">
    <property type="entry name" value="Prot-tyrosine_phosphatase-like"/>
</dbReference>
<dbReference type="GO" id="GO:0004726">
    <property type="term" value="F:non-membrane spanning protein tyrosine phosphatase activity"/>
    <property type="evidence" value="ECO:0007669"/>
    <property type="project" value="InterPro"/>
</dbReference>
<proteinExistence type="inferred from homology"/>
<dbReference type="GO" id="GO:0005737">
    <property type="term" value="C:cytoplasm"/>
    <property type="evidence" value="ECO:0007669"/>
    <property type="project" value="UniProtKB-ARBA"/>
</dbReference>
<dbReference type="PANTHER" id="PTHR45983:SF4">
    <property type="entry name" value="TYROSINE-PROTEIN PHOSPHATASE NON-RECEPTOR TYPE 18"/>
    <property type="match status" value="1"/>
</dbReference>
<reference evidence="9" key="3">
    <citation type="submission" date="2025-09" db="UniProtKB">
        <authorList>
            <consortium name="Ensembl"/>
        </authorList>
    </citation>
    <scope>IDENTIFICATION</scope>
    <source>
        <strain evidence="9">Thoroughbred</strain>
    </source>
</reference>
<evidence type="ECO:0000259" key="7">
    <source>
        <dbReference type="PROSITE" id="PS50055"/>
    </source>
</evidence>
<dbReference type="PROSITE" id="PS50055">
    <property type="entry name" value="TYR_PHOSPHATASE_PTP"/>
    <property type="match status" value="1"/>
</dbReference>
<dbReference type="AlphaFoldDB" id="A0A9L0RF66"/>
<evidence type="ECO:0000256" key="2">
    <source>
        <dbReference type="ARBA" id="ARBA00022801"/>
    </source>
</evidence>
<feature type="signal peptide" evidence="6">
    <location>
        <begin position="1"/>
        <end position="16"/>
    </location>
</feature>
<dbReference type="InterPro" id="IPR000387">
    <property type="entry name" value="Tyr_Pase_dom"/>
</dbReference>
<feature type="region of interest" description="Disordered" evidence="5">
    <location>
        <begin position="316"/>
        <end position="404"/>
    </location>
</feature>
<evidence type="ECO:0000256" key="1">
    <source>
        <dbReference type="ARBA" id="ARBA00013064"/>
    </source>
</evidence>
<feature type="chain" id="PRO_5040421672" description="protein-tyrosine-phosphatase" evidence="6">
    <location>
        <begin position="17"/>
        <end position="404"/>
    </location>
</feature>
<organism evidence="9 10">
    <name type="scientific">Equus caballus</name>
    <name type="common">Horse</name>
    <dbReference type="NCBI Taxonomy" id="9796"/>
    <lineage>
        <taxon>Eukaryota</taxon>
        <taxon>Metazoa</taxon>
        <taxon>Chordata</taxon>
        <taxon>Craniata</taxon>
        <taxon>Vertebrata</taxon>
        <taxon>Euteleostomi</taxon>
        <taxon>Mammalia</taxon>
        <taxon>Eutheria</taxon>
        <taxon>Laurasiatheria</taxon>
        <taxon>Perissodactyla</taxon>
        <taxon>Equidae</taxon>
        <taxon>Equus</taxon>
    </lineage>
</organism>
<comment type="similarity">
    <text evidence="4">Belongs to the protein-tyrosine phosphatase family. Non-receptor class 4 subfamily.</text>
</comment>
<feature type="domain" description="Tyrosine specific protein phosphatases" evidence="8">
    <location>
        <begin position="157"/>
        <end position="234"/>
    </location>
</feature>
<evidence type="ECO:0000256" key="3">
    <source>
        <dbReference type="ARBA" id="ARBA00022912"/>
    </source>
</evidence>
<sequence>MWLIYFAQFFKLLTVGEYPGVSPSCTVRSSKSPLSLCVFKLCQLAPFTAAAACASTSSTWGVLWECGHAELNSGADTPLQSLLFLLCLLQKKCERYWAQEQEPLQIGLFCITLTRETRLNADTMLRTLQVTFQKESRPVYQLQYMSWPDKGVPGNPDHVLAMVEAARRLQGSGLSPLCVHCSAGCGRTGVLCTVDYVRQLLLTQMIPPNFSLFDVVLEMRKQRPAAVQTEEQYKFLYHTVAQMFFSALRNSSPHYQNLKENRAPLFDDALSLRSSQTLPATPRLPGGVLRSISVPGPPALAMADTYAVVQKRGALAGPGPGSGARGTEEAPLYSQVAPRARRPQAPAEDARGAPPSRAPADRSAAAPGAYEDVADGAQTGGLGFNLRIGRPKGPRDPPVEWTRV</sequence>
<evidence type="ECO:0000256" key="5">
    <source>
        <dbReference type="SAM" id="MobiDB-lite"/>
    </source>
</evidence>
<dbReference type="InterPro" id="IPR000242">
    <property type="entry name" value="PTP_cat"/>
</dbReference>
<evidence type="ECO:0000313" key="10">
    <source>
        <dbReference type="Proteomes" id="UP000002281"/>
    </source>
</evidence>
<dbReference type="PROSITE" id="PS00383">
    <property type="entry name" value="TYR_PHOSPHATASE_1"/>
    <property type="match status" value="1"/>
</dbReference>
<dbReference type="InterPro" id="IPR047170">
    <property type="entry name" value="PTN12/18/22"/>
</dbReference>
<evidence type="ECO:0000313" key="9">
    <source>
        <dbReference type="Ensembl" id="ENSECAP00000060445.1"/>
    </source>
</evidence>
<protein>
    <recommendedName>
        <fullName evidence="1">protein-tyrosine-phosphatase</fullName>
        <ecNumber evidence="1">3.1.3.48</ecNumber>
    </recommendedName>
</protein>
<keyword evidence="2" id="KW-0378">Hydrolase</keyword>
<dbReference type="Proteomes" id="UP000002281">
    <property type="component" value="Chromosome 18"/>
</dbReference>
<gene>
    <name evidence="9" type="primary">PTPN18</name>
</gene>
<accession>A0A9L0RF66</accession>